<name>A0A0H3M068_EHRRW</name>
<evidence type="ECO:0000256" key="1">
    <source>
        <dbReference type="SAM" id="Coils"/>
    </source>
</evidence>
<accession>A0A0H3M068</accession>
<dbReference type="Proteomes" id="UP000001021">
    <property type="component" value="Chromosome"/>
</dbReference>
<evidence type="ECO:0000259" key="2">
    <source>
        <dbReference type="Pfam" id="PF21722"/>
    </source>
</evidence>
<feature type="domain" description="Glycine-rich" evidence="2">
    <location>
        <begin position="611"/>
        <end position="705"/>
    </location>
</feature>
<evidence type="ECO:0000313" key="3">
    <source>
        <dbReference type="EMBL" id="CAI27337.1"/>
    </source>
</evidence>
<protein>
    <recommendedName>
        <fullName evidence="2">Glycine-rich domain-containing protein</fullName>
    </recommendedName>
</protein>
<dbReference type="Pfam" id="PF21722">
    <property type="entry name" value="Gly_rich_2"/>
    <property type="match status" value="1"/>
</dbReference>
<feature type="coiled-coil region" evidence="1">
    <location>
        <begin position="1273"/>
        <end position="1300"/>
    </location>
</feature>
<gene>
    <name evidence="3" type="ordered locus">ERWE_CDS_08430</name>
</gene>
<dbReference type="EMBL" id="CR925678">
    <property type="protein sequence ID" value="CAI27337.1"/>
    <property type="molecule type" value="Genomic_DNA"/>
</dbReference>
<sequence>MRIQHYSSVILLLIILIKPLLLYADTEKHIGQLEMGFYMVGEKVFVGDKVFHMSYFTRRSMINHEGYYGLHFLDYYTPLDDAESRNESVTIRFAQYNLDNREKYYGRYLNGWYPDEENKLIDNLNIPRDRSKRNFAEHEVMFIALSSYWGNVTLHTLPVGSCKMLYGGSTFYDSIAVITFNEMMKEHEYVCICFVKNCSSKPVIESCDFKSLHCTRRKLPVNPPPFCEMFDIKNIVTIVPLAFSSQTFFKSGARVYIRAGSEVPHVIDLYAKSYKIGEKSTYNIEYKGVPYVFQVYKKGYDTVCVDYTDNGIPEKTVCVPSPSLVRPKISFSNNSVNIKYQDCQDSPVCDVNVPVGTHDKDLSFSVIKPKINKDDYTLLTEYKCADGQVVYDANKCPDINSVKKLGYAHDDNGNVTCVINMPFVPTVYSIKKNNRDLWLRRHENMLQGYGIVIEKTVDGKKSEKYVQCDYKYAIDITKLTQDQLAQMRRMKSVFFNIPGHYNPKDRACQGSVIYKYDSNRLYEKGKEISCKDVVTWSDEQSTFYGCSSLYFNDDDFTDFFHENSDVQNIKPLNPILQGMCVSNFPSNTYRIRENRKVLPTSYSLRINEKKTSCDFIKIEVWGGGESGSVGSTKSGKAGNYIMGVLKLDKSVMDKRLIIDIGAGGKGDRHLSNAGGNTSVKLCTSDNGSDCVISLIAQGGSKGDDYLQDKSSGTNLLAHYRLFSGHRNVEEDEILIPYQNPDLFEGKISKQAEECMYRNPELEKNSNKYPGAGGCSSVHTNGQEGANGIVKLTCEKWSGTPGTIELEDENACSAALVTFIEEINHSKDYLPEKIKEFLKKISQISICRELKSLPKLVSSLSGYFMSVKTLLTDTPNYPALIKSRKSLLAELNDSKVKEALKRIGIDYSPDMTLLYIDALVFNFGANVLNKPGQYLLNYYVAANDDSSVGIDDSKVVPDELAFAMNATSNRSKSRDFSVRVSDQQFIKKYRSFIEAMEMYTRDKKPGHSKENNNIVMSWMYSFFKADKRLFDIYAHLFVELMLGMDLIEFIEWYHCSEDILQLFKQINQYKQKLPLKVQNFITKISGEDKFCSEMSRYIQVNQLLHHYADNMKHFINSIFQDDINNFSFMMHDMKSLISQWRDFLGKSDIRNIFTRVGVTENNDEIRLLFDAAVLNNILSEYNASEGSILDQLRNSRVGRDALTVLDFPGDYLFMLQDNCNKMECGDNGIYRFDIVSLWTFVAFYMDDKFNDKHFEYFIKLMLDQDLQKLSAASKKSTEQTLTELVDNIKKYRNKLSEAANNFIDKISTHRFSGELVQFPELVDLLHKYEMSIRDFIKGLADVSNSDVMSSLDDTSKVYKELGDILNKENVKKAFANAGIKNSVNEIRLLFDAVIINYLLSDLNPFKKLLIDVKTTSSIDRKMQIMKSIGNVDLSVLKQDVVDMAYGEHSNHRFNIVVLWCYMINSQYYYRDFAERYFNPLVKLVLGENIKESTSERRQFTRFINKISKYKEKLPDGINDFIAKISTKEFYNELIQLPELIGLLDKEETLMRNFIKELVNLSNNGVINAMDNISQMTEEFNDILKAPKVKKIFANIGLTKYQEVRLLFDAAIINYLLAELSPFKKLVIDIDKTPYLQNLIINSMITIHQIDLQSFTQNILNKDGKYNEHRFDIIVLWSYMFYRAYYYDDFANEYFNPLLEFVLGDRVPNLRK</sequence>
<dbReference type="KEGG" id="erw:ERWE_CDS_08430"/>
<dbReference type="RefSeq" id="WP_011155476.1">
    <property type="nucleotide sequence ID" value="NC_005295.2"/>
</dbReference>
<reference evidence="3 4" key="1">
    <citation type="journal article" date="2006" name="J. Bacteriol.">
        <title>Comparative genomic analysis of three strains of Ehrlichia ruminantium reveals an active process of genome size plasticity.</title>
        <authorList>
            <person name="Frutos R."/>
            <person name="Viari A."/>
            <person name="Ferraz C."/>
            <person name="Morgat A."/>
            <person name="Eychenie S."/>
            <person name="Kandassami Y."/>
            <person name="Chantal I."/>
            <person name="Bensaid A."/>
            <person name="Coissac E."/>
            <person name="Vachiery N."/>
            <person name="Demaille J."/>
            <person name="Martinez D."/>
        </authorList>
    </citation>
    <scope>NUCLEOTIDE SEQUENCE [LARGE SCALE GENOMIC DNA]</scope>
    <source>
        <strain evidence="3 4">Welgevonden</strain>
    </source>
</reference>
<keyword evidence="4" id="KW-1185">Reference proteome</keyword>
<dbReference type="InterPro" id="IPR049304">
    <property type="entry name" value="Gly_rich_dom"/>
</dbReference>
<dbReference type="HOGENOM" id="CLU_002895_0_0_5"/>
<proteinExistence type="predicted"/>
<organism evidence="3 4">
    <name type="scientific">Ehrlichia ruminantium (strain Welgevonden)</name>
    <dbReference type="NCBI Taxonomy" id="254945"/>
    <lineage>
        <taxon>Bacteria</taxon>
        <taxon>Pseudomonadati</taxon>
        <taxon>Pseudomonadota</taxon>
        <taxon>Alphaproteobacteria</taxon>
        <taxon>Rickettsiales</taxon>
        <taxon>Anaplasmataceae</taxon>
        <taxon>Ehrlichia</taxon>
    </lineage>
</organism>
<dbReference type="GeneID" id="33057891"/>
<evidence type="ECO:0000313" key="4">
    <source>
        <dbReference type="Proteomes" id="UP000001021"/>
    </source>
</evidence>
<dbReference type="KEGG" id="eru:Erum7970"/>
<keyword evidence="1" id="KW-0175">Coiled coil</keyword>